<dbReference type="KEGG" id="aca:ACP_0578"/>
<dbReference type="AlphaFoldDB" id="C1F1H8"/>
<dbReference type="PANTHER" id="PTHR43000">
    <property type="entry name" value="DTDP-D-GLUCOSE 4,6-DEHYDRATASE-RELATED"/>
    <property type="match status" value="1"/>
</dbReference>
<name>C1F1H8_ACIC5</name>
<dbReference type="Proteomes" id="UP000002207">
    <property type="component" value="Chromosome"/>
</dbReference>
<evidence type="ECO:0000259" key="2">
    <source>
        <dbReference type="Pfam" id="PF01370"/>
    </source>
</evidence>
<comment type="similarity">
    <text evidence="1">Belongs to the NAD(P)-dependent epimerase/dehydratase family.</text>
</comment>
<dbReference type="Pfam" id="PF01370">
    <property type="entry name" value="Epimerase"/>
    <property type="match status" value="1"/>
</dbReference>
<dbReference type="STRING" id="240015.ACP_0578"/>
<accession>C1F1H8</accession>
<dbReference type="HOGENOM" id="CLU_007383_1_7_0"/>
<sequence length="328" mass="36664">MSDKGAAPATRWFVTGATGHLGSFLVRLLLQQGHEVAILRRTRSNLWRIHDVENVLLHVYGDISQPEGWRRQFLDFQPEVVFHLAWEGVSAADRDAAGQMTRNVTAALRLLELSREARVRVFAGTGSQAEYGPCSHRIDESLQPKPCTPYGIAKYCLSMLMNQFCEAAGMRALWFRIFSVYGPMDNTFHMLPTLIQSLLEGRPMALTSGEQMWDYLYVEDAVRAFYAAVANPDAHGIYNVASGQAVRLRSIMENVRDLIAPSISLGFGELAARLGDPAHLEGDIEKLRLATGWSPRVELASGLAETVMWHRKSFLSMDRRARETAAQN</sequence>
<dbReference type="EMBL" id="CP001472">
    <property type="protein sequence ID" value="ACO32697.1"/>
    <property type="molecule type" value="Genomic_DNA"/>
</dbReference>
<proteinExistence type="inferred from homology"/>
<feature type="domain" description="NAD-dependent epimerase/dehydratase" evidence="2">
    <location>
        <begin position="13"/>
        <end position="241"/>
    </location>
</feature>
<protein>
    <submittedName>
        <fullName evidence="3">Putative GDP-6-deoxy-D-lyxo-4-hexulose reductase</fullName>
    </submittedName>
</protein>
<evidence type="ECO:0000313" key="3">
    <source>
        <dbReference type="EMBL" id="ACO32697.1"/>
    </source>
</evidence>
<organism evidence="3 4">
    <name type="scientific">Acidobacterium capsulatum (strain ATCC 51196 / DSM 11244 / BCRC 80197 / JCM 7670 / NBRC 15755 / NCIMB 13165 / 161)</name>
    <dbReference type="NCBI Taxonomy" id="240015"/>
    <lineage>
        <taxon>Bacteria</taxon>
        <taxon>Pseudomonadati</taxon>
        <taxon>Acidobacteriota</taxon>
        <taxon>Terriglobia</taxon>
        <taxon>Terriglobales</taxon>
        <taxon>Acidobacteriaceae</taxon>
        <taxon>Acidobacterium</taxon>
    </lineage>
</organism>
<dbReference type="InParanoid" id="C1F1H8"/>
<dbReference type="InterPro" id="IPR036291">
    <property type="entry name" value="NAD(P)-bd_dom_sf"/>
</dbReference>
<dbReference type="Gene3D" id="3.40.50.720">
    <property type="entry name" value="NAD(P)-binding Rossmann-like Domain"/>
    <property type="match status" value="1"/>
</dbReference>
<dbReference type="SUPFAM" id="SSF51735">
    <property type="entry name" value="NAD(P)-binding Rossmann-fold domains"/>
    <property type="match status" value="1"/>
</dbReference>
<keyword evidence="4" id="KW-1185">Reference proteome</keyword>
<reference evidence="3 4" key="1">
    <citation type="journal article" date="2009" name="Appl. Environ. Microbiol.">
        <title>Three genomes from the phylum Acidobacteria provide insight into the lifestyles of these microorganisms in soils.</title>
        <authorList>
            <person name="Ward N.L."/>
            <person name="Challacombe J.F."/>
            <person name="Janssen P.H."/>
            <person name="Henrissat B."/>
            <person name="Coutinho P.M."/>
            <person name="Wu M."/>
            <person name="Xie G."/>
            <person name="Haft D.H."/>
            <person name="Sait M."/>
            <person name="Badger J."/>
            <person name="Barabote R.D."/>
            <person name="Bradley B."/>
            <person name="Brettin T.S."/>
            <person name="Brinkac L.M."/>
            <person name="Bruce D."/>
            <person name="Creasy T."/>
            <person name="Daugherty S.C."/>
            <person name="Davidsen T.M."/>
            <person name="DeBoy R.T."/>
            <person name="Detter J.C."/>
            <person name="Dodson R.J."/>
            <person name="Durkin A.S."/>
            <person name="Ganapathy A."/>
            <person name="Gwinn-Giglio M."/>
            <person name="Han C.S."/>
            <person name="Khouri H."/>
            <person name="Kiss H."/>
            <person name="Kothari S.P."/>
            <person name="Madupu R."/>
            <person name="Nelson K.E."/>
            <person name="Nelson W.C."/>
            <person name="Paulsen I."/>
            <person name="Penn K."/>
            <person name="Ren Q."/>
            <person name="Rosovitz M.J."/>
            <person name="Selengut J.D."/>
            <person name="Shrivastava S."/>
            <person name="Sullivan S.A."/>
            <person name="Tapia R."/>
            <person name="Thompson L.S."/>
            <person name="Watkins K.L."/>
            <person name="Yang Q."/>
            <person name="Yu C."/>
            <person name="Zafar N."/>
            <person name="Zhou L."/>
            <person name="Kuske C.R."/>
        </authorList>
    </citation>
    <scope>NUCLEOTIDE SEQUENCE [LARGE SCALE GENOMIC DNA]</scope>
    <source>
        <strain evidence="4">ATCC 51196 / DSM 11244 / BCRC 80197 / JCM 7670 / NBRC 15755 / NCIMB 13165 / 161</strain>
    </source>
</reference>
<dbReference type="RefSeq" id="WP_015895764.1">
    <property type="nucleotide sequence ID" value="NC_012483.1"/>
</dbReference>
<gene>
    <name evidence="3" type="ordered locus">ACP_0578</name>
</gene>
<evidence type="ECO:0000313" key="4">
    <source>
        <dbReference type="Proteomes" id="UP000002207"/>
    </source>
</evidence>
<dbReference type="InterPro" id="IPR001509">
    <property type="entry name" value="Epimerase_deHydtase"/>
</dbReference>
<evidence type="ECO:0000256" key="1">
    <source>
        <dbReference type="ARBA" id="ARBA00007637"/>
    </source>
</evidence>
<dbReference type="eggNOG" id="COG0451">
    <property type="taxonomic scope" value="Bacteria"/>
</dbReference>